<gene>
    <name evidence="5" type="ORF">OUZ56_007466</name>
</gene>
<feature type="region of interest" description="Disordered" evidence="3">
    <location>
        <begin position="330"/>
        <end position="350"/>
    </location>
</feature>
<evidence type="ECO:0000259" key="4">
    <source>
        <dbReference type="PROSITE" id="PS50888"/>
    </source>
</evidence>
<dbReference type="PROSITE" id="PS50888">
    <property type="entry name" value="BHLH"/>
    <property type="match status" value="1"/>
</dbReference>
<keyword evidence="6" id="KW-1185">Reference proteome</keyword>
<feature type="domain" description="BHLH" evidence="4">
    <location>
        <begin position="150"/>
        <end position="237"/>
    </location>
</feature>
<evidence type="ECO:0000313" key="6">
    <source>
        <dbReference type="Proteomes" id="UP001234178"/>
    </source>
</evidence>
<organism evidence="5 6">
    <name type="scientific">Daphnia magna</name>
    <dbReference type="NCBI Taxonomy" id="35525"/>
    <lineage>
        <taxon>Eukaryota</taxon>
        <taxon>Metazoa</taxon>
        <taxon>Ecdysozoa</taxon>
        <taxon>Arthropoda</taxon>
        <taxon>Crustacea</taxon>
        <taxon>Branchiopoda</taxon>
        <taxon>Diplostraca</taxon>
        <taxon>Cladocera</taxon>
        <taxon>Anomopoda</taxon>
        <taxon>Daphniidae</taxon>
        <taxon>Daphnia</taxon>
    </lineage>
</organism>
<name>A0ABR0AA16_9CRUS</name>
<feature type="compositionally biased region" description="Low complexity" evidence="3">
    <location>
        <begin position="196"/>
        <end position="213"/>
    </location>
</feature>
<dbReference type="InterPro" id="IPR011598">
    <property type="entry name" value="bHLH_dom"/>
</dbReference>
<dbReference type="SMART" id="SM00353">
    <property type="entry name" value="HLH"/>
    <property type="match status" value="1"/>
</dbReference>
<feature type="region of interest" description="Disordered" evidence="3">
    <location>
        <begin position="130"/>
        <end position="161"/>
    </location>
</feature>
<dbReference type="PANTHER" id="PTHR13935:SF106">
    <property type="entry name" value="ACHAETE-SCUTE COMPLEX PROTEIN T5-RELATED"/>
    <property type="match status" value="1"/>
</dbReference>
<feature type="region of interest" description="Disordered" evidence="3">
    <location>
        <begin position="196"/>
        <end position="219"/>
    </location>
</feature>
<reference evidence="5 6" key="1">
    <citation type="journal article" date="2023" name="Nucleic Acids Res.">
        <title>The hologenome of Daphnia magna reveals possible DNA methylation and microbiome-mediated evolution of the host genome.</title>
        <authorList>
            <person name="Chaturvedi A."/>
            <person name="Li X."/>
            <person name="Dhandapani V."/>
            <person name="Marshall H."/>
            <person name="Kissane S."/>
            <person name="Cuenca-Cambronero M."/>
            <person name="Asole G."/>
            <person name="Calvet F."/>
            <person name="Ruiz-Romero M."/>
            <person name="Marangio P."/>
            <person name="Guigo R."/>
            <person name="Rago D."/>
            <person name="Mirbahai L."/>
            <person name="Eastwood N."/>
            <person name="Colbourne J.K."/>
            <person name="Zhou J."/>
            <person name="Mallon E."/>
            <person name="Orsini L."/>
        </authorList>
    </citation>
    <scope>NUCLEOTIDE SEQUENCE [LARGE SCALE GENOMIC DNA]</scope>
    <source>
        <strain evidence="5">LRV0_1</strain>
    </source>
</reference>
<dbReference type="InterPro" id="IPR036638">
    <property type="entry name" value="HLH_DNA-bd_sf"/>
</dbReference>
<keyword evidence="1" id="KW-0524">Neurogenesis</keyword>
<sequence>MELHGWRNVSRTHMGCRKEEDSERNRKEKFCFAFRIDVECLVVSFQSAMSQSTKFNILQPSFGHANNRLIPHQHSNSVDTLKPEASPLQRSTVRKSFKRKLPQQNVPVGDTKAECKSPVLAQQQSSPFVDVPASAGRVGTKNSLGPHPPASVARRNARERNRVKQVNTGFAVLRQHIPVLCGSVIVYGGLPNSPEMSSSSSCSSSSVSSPPASGRCKKNKMSKVETLRCAVEYIRNLEKLLATGGDAEAGQDQLAIKEEPLDCLSYELDVAVGSPSMQESRENISPFEIAGLSTSANDLSGFYDSSSSPESQSPDVHNQQNQRFLFPFLLDTSPTTLPPNGEQKRIKMEPDSDSAAMFKQELLRSLSCWNRSDQEQQALPELLLDHPGQSEQQQNSVMQNISDHSLLESLNSWWGSSL</sequence>
<protein>
    <recommendedName>
        <fullName evidence="4">BHLH domain-containing protein</fullName>
    </recommendedName>
</protein>
<dbReference type="InterPro" id="IPR015660">
    <property type="entry name" value="MASH1/Ascl1a-like"/>
</dbReference>
<dbReference type="Gene3D" id="4.10.280.10">
    <property type="entry name" value="Helix-loop-helix DNA-binding domain"/>
    <property type="match status" value="1"/>
</dbReference>
<proteinExistence type="predicted"/>
<dbReference type="SUPFAM" id="SSF47459">
    <property type="entry name" value="HLH, helix-loop-helix DNA-binding domain"/>
    <property type="match status" value="1"/>
</dbReference>
<dbReference type="Pfam" id="PF00010">
    <property type="entry name" value="HLH"/>
    <property type="match status" value="1"/>
</dbReference>
<evidence type="ECO:0000313" key="5">
    <source>
        <dbReference type="EMBL" id="KAK4021979.1"/>
    </source>
</evidence>
<dbReference type="PANTHER" id="PTHR13935">
    <property type="entry name" value="ACHAETE-SCUTE TRANSCRIPTION FACTOR-RELATED"/>
    <property type="match status" value="1"/>
</dbReference>
<evidence type="ECO:0000256" key="1">
    <source>
        <dbReference type="ARBA" id="ARBA00022902"/>
    </source>
</evidence>
<dbReference type="Proteomes" id="UP001234178">
    <property type="component" value="Unassembled WGS sequence"/>
</dbReference>
<comment type="caution">
    <text evidence="5">The sequence shown here is derived from an EMBL/GenBank/DDBJ whole genome shotgun (WGS) entry which is preliminary data.</text>
</comment>
<accession>A0ABR0AA16</accession>
<keyword evidence="2" id="KW-0238">DNA-binding</keyword>
<dbReference type="EMBL" id="JAOYFB010000037">
    <property type="protein sequence ID" value="KAK4021979.1"/>
    <property type="molecule type" value="Genomic_DNA"/>
</dbReference>
<evidence type="ECO:0000256" key="3">
    <source>
        <dbReference type="SAM" id="MobiDB-lite"/>
    </source>
</evidence>
<evidence type="ECO:0000256" key="2">
    <source>
        <dbReference type="ARBA" id="ARBA00023125"/>
    </source>
</evidence>